<gene>
    <name evidence="2" type="primary">LOC107952589</name>
</gene>
<sequence length="82" mass="8953">MALPFLQTANQISNVRALKVTAEPPSNLVADHEQKRCDQRPKFSFIAGVHGVEKPFVGVEAVVEHGGWAEAADVCTRQQARV</sequence>
<evidence type="ECO:0000313" key="1">
    <source>
        <dbReference type="Proteomes" id="UP000818029"/>
    </source>
</evidence>
<reference evidence="1" key="1">
    <citation type="journal article" date="2020" name="Nat. Genet.">
        <title>Genomic diversifications of five Gossypium allopolyploid species and their impact on cotton improvement.</title>
        <authorList>
            <person name="Chen Z.J."/>
            <person name="Sreedasyam A."/>
            <person name="Ando A."/>
            <person name="Song Q."/>
            <person name="De Santiago L.M."/>
            <person name="Hulse-Kemp A.M."/>
            <person name="Ding M."/>
            <person name="Ye W."/>
            <person name="Kirkbride R.C."/>
            <person name="Jenkins J."/>
            <person name="Plott C."/>
            <person name="Lovell J."/>
            <person name="Lin Y.M."/>
            <person name="Vaughn R."/>
            <person name="Liu B."/>
            <person name="Simpson S."/>
            <person name="Scheffler B.E."/>
            <person name="Wen L."/>
            <person name="Saski C.A."/>
            <person name="Grover C.E."/>
            <person name="Hu G."/>
            <person name="Conover J.L."/>
            <person name="Carlson J.W."/>
            <person name="Shu S."/>
            <person name="Boston L.B."/>
            <person name="Williams M."/>
            <person name="Peterson D.G."/>
            <person name="McGee K."/>
            <person name="Jones D.C."/>
            <person name="Wendel J.F."/>
            <person name="Stelly D.M."/>
            <person name="Grimwood J."/>
            <person name="Schmutz J."/>
        </authorList>
    </citation>
    <scope>NUCLEOTIDE SEQUENCE [LARGE SCALE GENOMIC DNA]</scope>
    <source>
        <strain evidence="1">cv. TM-1</strain>
    </source>
</reference>
<proteinExistence type="predicted"/>
<name>A0A1U8NWE6_GOSHI</name>
<keyword evidence="1" id="KW-1185">Reference proteome</keyword>
<dbReference type="GeneID" id="107952589"/>
<dbReference type="AlphaFoldDB" id="A0A1U8NWE6"/>
<reference evidence="2" key="2">
    <citation type="submission" date="2025-08" db="UniProtKB">
        <authorList>
            <consortium name="RefSeq"/>
        </authorList>
    </citation>
    <scope>IDENTIFICATION</scope>
</reference>
<evidence type="ECO:0000313" key="2">
    <source>
        <dbReference type="RefSeq" id="XP_016743287.2"/>
    </source>
</evidence>
<organism evidence="1 2">
    <name type="scientific">Gossypium hirsutum</name>
    <name type="common">Upland cotton</name>
    <name type="synonym">Gossypium mexicanum</name>
    <dbReference type="NCBI Taxonomy" id="3635"/>
    <lineage>
        <taxon>Eukaryota</taxon>
        <taxon>Viridiplantae</taxon>
        <taxon>Streptophyta</taxon>
        <taxon>Embryophyta</taxon>
        <taxon>Tracheophyta</taxon>
        <taxon>Spermatophyta</taxon>
        <taxon>Magnoliopsida</taxon>
        <taxon>eudicotyledons</taxon>
        <taxon>Gunneridae</taxon>
        <taxon>Pentapetalae</taxon>
        <taxon>rosids</taxon>
        <taxon>malvids</taxon>
        <taxon>Malvales</taxon>
        <taxon>Malvaceae</taxon>
        <taxon>Malvoideae</taxon>
        <taxon>Gossypium</taxon>
    </lineage>
</organism>
<dbReference type="RefSeq" id="XP_016743287.2">
    <property type="nucleotide sequence ID" value="XM_016887798.2"/>
</dbReference>
<accession>A0A1U8NWE6</accession>
<protein>
    <submittedName>
        <fullName evidence="2">Uncharacterized protein isoform X2</fullName>
    </submittedName>
</protein>
<dbReference type="Proteomes" id="UP000818029">
    <property type="component" value="Chromosome A02"/>
</dbReference>